<dbReference type="Pfam" id="PF13185">
    <property type="entry name" value="GAF_2"/>
    <property type="match status" value="1"/>
</dbReference>
<sequence>MSIIPKKRQFQWKLLSLSLTPVLLVIILLVYVTTRNTEKLAAEKLVVTGIAVLLLVGYCMLLASFIKKTRARIFGIHETIADLASGKFRTNATVTGRDELADIASSLGTLKSDLVHKTNFAEEIRNGNLEVSYQPESDDDQLGHALLKLKDNLRVVKEEDQKRNWTTDGLARFVEVLRSNKKIDALVHDITKNLVNLLQANQGAIFVLNDSETGDQYLEMMACYAFNRTKYLTKKVSLGEGLIGQTFLERQTIYLKEVPDDFVRITSGLGEANPRNLLIVPLKVNEDVVGIVELASFKTFQPHEIAFVEKIGENIAHTILSFRTNEHTQRLLDESHQQAENLRAQEEELRQNQEELQATQEEISRKYNALFQQLTELNHQSKFDQLKSINSTKKRNVEYYFDIIRNQIRTFSENKMIIDAVKSFRKTFAAIQQGVTDEELQAMKANLQRYYADEFIPRLKENTDQLERVEHYFPKEVQADILQYHYISNNPHPTGQKSLLDDAGDGSEYSKIHAYYHPVMRSYLEKFGYYDIFLIDPVTGDMVYSVFKEIDFATSLVTGLYNQTNFGRVVKEAIQSTDKDFVKLEDFEPYDPSYRTPASFIACPIYDGDEKVGILVFQMPINKINQILTGDNNWRDDGLGESGETLLIGSDYKLRSVARQLLEDKRKYLNGLKRIGYNENIIRQIDKMNTSILLESIKLKSVESGLHGETGTTIEKNKHNVEMLNAFAPLNIPDVHWMILSTMEEEEASTRINDLRKGA</sequence>
<feature type="domain" description="GAF" evidence="3">
    <location>
        <begin position="182"/>
        <end position="329"/>
    </location>
</feature>
<dbReference type="Gene3D" id="3.30.450.40">
    <property type="match status" value="1"/>
</dbReference>
<dbReference type="InterPro" id="IPR029016">
    <property type="entry name" value="GAF-like_dom_sf"/>
</dbReference>
<dbReference type="InterPro" id="IPR003018">
    <property type="entry name" value="GAF"/>
</dbReference>
<dbReference type="SUPFAM" id="SSF55781">
    <property type="entry name" value="GAF domain-like"/>
    <property type="match status" value="1"/>
</dbReference>
<evidence type="ECO:0000313" key="4">
    <source>
        <dbReference type="EMBL" id="MFD1000713.1"/>
    </source>
</evidence>
<dbReference type="RefSeq" id="WP_377580168.1">
    <property type="nucleotide sequence ID" value="NZ_JBHTKA010000007.1"/>
</dbReference>
<dbReference type="Proteomes" id="UP001597112">
    <property type="component" value="Unassembled WGS sequence"/>
</dbReference>
<feature type="coiled-coil region" evidence="1">
    <location>
        <begin position="325"/>
        <end position="369"/>
    </location>
</feature>
<organism evidence="4 5">
    <name type="scientific">Ohtaekwangia kribbensis</name>
    <dbReference type="NCBI Taxonomy" id="688913"/>
    <lineage>
        <taxon>Bacteria</taxon>
        <taxon>Pseudomonadati</taxon>
        <taxon>Bacteroidota</taxon>
        <taxon>Cytophagia</taxon>
        <taxon>Cytophagales</taxon>
        <taxon>Fulvivirgaceae</taxon>
        <taxon>Ohtaekwangia</taxon>
    </lineage>
</organism>
<evidence type="ECO:0000256" key="1">
    <source>
        <dbReference type="SAM" id="Coils"/>
    </source>
</evidence>
<evidence type="ECO:0000313" key="5">
    <source>
        <dbReference type="Proteomes" id="UP001597112"/>
    </source>
</evidence>
<dbReference type="SMART" id="SM00065">
    <property type="entry name" value="GAF"/>
    <property type="match status" value="1"/>
</dbReference>
<keyword evidence="2" id="KW-1133">Transmembrane helix</keyword>
<feature type="transmembrane region" description="Helical" evidence="2">
    <location>
        <begin position="45"/>
        <end position="66"/>
    </location>
</feature>
<comment type="caution">
    <text evidence="4">The sequence shown here is derived from an EMBL/GenBank/DDBJ whole genome shotgun (WGS) entry which is preliminary data.</text>
</comment>
<dbReference type="EMBL" id="JBHTKA010000007">
    <property type="protein sequence ID" value="MFD1000713.1"/>
    <property type="molecule type" value="Genomic_DNA"/>
</dbReference>
<accession>A0ABW3K441</accession>
<evidence type="ECO:0000256" key="2">
    <source>
        <dbReference type="SAM" id="Phobius"/>
    </source>
</evidence>
<keyword evidence="2" id="KW-0812">Transmembrane</keyword>
<evidence type="ECO:0000259" key="3">
    <source>
        <dbReference type="SMART" id="SM00065"/>
    </source>
</evidence>
<keyword evidence="1" id="KW-0175">Coiled coil</keyword>
<protein>
    <submittedName>
        <fullName evidence="4">GAF domain-containing protein</fullName>
    </submittedName>
</protein>
<name>A0ABW3K441_9BACT</name>
<keyword evidence="5" id="KW-1185">Reference proteome</keyword>
<keyword evidence="2" id="KW-0472">Membrane</keyword>
<feature type="transmembrane region" description="Helical" evidence="2">
    <location>
        <begin position="12"/>
        <end position="33"/>
    </location>
</feature>
<reference evidence="5" key="1">
    <citation type="journal article" date="2019" name="Int. J. Syst. Evol. Microbiol.">
        <title>The Global Catalogue of Microorganisms (GCM) 10K type strain sequencing project: providing services to taxonomists for standard genome sequencing and annotation.</title>
        <authorList>
            <consortium name="The Broad Institute Genomics Platform"/>
            <consortium name="The Broad Institute Genome Sequencing Center for Infectious Disease"/>
            <person name="Wu L."/>
            <person name="Ma J."/>
        </authorList>
    </citation>
    <scope>NUCLEOTIDE SEQUENCE [LARGE SCALE GENOMIC DNA]</scope>
    <source>
        <strain evidence="5">CCUG 58938</strain>
    </source>
</reference>
<proteinExistence type="predicted"/>
<gene>
    <name evidence="4" type="ORF">ACFQ21_15410</name>
</gene>